<name>A0ABM2A3H7_AEDAL</name>
<keyword evidence="3" id="KW-1185">Reference proteome</keyword>
<dbReference type="RefSeq" id="XP_019932933.2">
    <property type="nucleotide sequence ID" value="XM_020077374.3"/>
</dbReference>
<dbReference type="EnsemblMetazoa" id="AALFPA23_024087.R35916">
    <property type="protein sequence ID" value="AALFPA23_024087.P35916"/>
    <property type="gene ID" value="AALFPA23_024087"/>
</dbReference>
<reference evidence="3" key="1">
    <citation type="journal article" date="2015" name="Proc. Natl. Acad. Sci. U.S.A.">
        <title>Genome sequence of the Asian Tiger mosquito, Aedes albopictus, reveals insights into its biology, genetics, and evolution.</title>
        <authorList>
            <person name="Chen X.G."/>
            <person name="Jiang X."/>
            <person name="Gu J."/>
            <person name="Xu M."/>
            <person name="Wu Y."/>
            <person name="Deng Y."/>
            <person name="Zhang C."/>
            <person name="Bonizzoni M."/>
            <person name="Dermauw W."/>
            <person name="Vontas J."/>
            <person name="Armbruster P."/>
            <person name="Huang X."/>
            <person name="Yang Y."/>
            <person name="Zhang H."/>
            <person name="He W."/>
            <person name="Peng H."/>
            <person name="Liu Y."/>
            <person name="Wu K."/>
            <person name="Chen J."/>
            <person name="Lirakis M."/>
            <person name="Topalis P."/>
            <person name="Van Leeuwen T."/>
            <person name="Hall A.B."/>
            <person name="Jiang X."/>
            <person name="Thorpe C."/>
            <person name="Mueller R.L."/>
            <person name="Sun C."/>
            <person name="Waterhouse R.M."/>
            <person name="Yan G."/>
            <person name="Tu Z.J."/>
            <person name="Fang X."/>
            <person name="James A.A."/>
        </authorList>
    </citation>
    <scope>NUCLEOTIDE SEQUENCE [LARGE SCALE GENOMIC DNA]</scope>
    <source>
        <strain evidence="3">Foshan</strain>
    </source>
</reference>
<accession>A0ABM2A3H7</accession>
<reference evidence="2" key="2">
    <citation type="submission" date="2025-05" db="UniProtKB">
        <authorList>
            <consortium name="EnsemblMetazoa"/>
        </authorList>
    </citation>
    <scope>IDENTIFICATION</scope>
    <source>
        <strain evidence="2">Foshan</strain>
    </source>
</reference>
<evidence type="ECO:0000259" key="1">
    <source>
        <dbReference type="Pfam" id="PF20500"/>
    </source>
</evidence>
<protein>
    <recommendedName>
        <fullName evidence="1">DNA-PKcs N-terminal domain-containing protein</fullName>
    </recommendedName>
</protein>
<organism evidence="2 3">
    <name type="scientific">Aedes albopictus</name>
    <name type="common">Asian tiger mosquito</name>
    <name type="synonym">Stegomyia albopicta</name>
    <dbReference type="NCBI Taxonomy" id="7160"/>
    <lineage>
        <taxon>Eukaryota</taxon>
        <taxon>Metazoa</taxon>
        <taxon>Ecdysozoa</taxon>
        <taxon>Arthropoda</taxon>
        <taxon>Hexapoda</taxon>
        <taxon>Insecta</taxon>
        <taxon>Pterygota</taxon>
        <taxon>Neoptera</taxon>
        <taxon>Endopterygota</taxon>
        <taxon>Diptera</taxon>
        <taxon>Nematocera</taxon>
        <taxon>Culicoidea</taxon>
        <taxon>Culicidae</taxon>
        <taxon>Culicinae</taxon>
        <taxon>Aedini</taxon>
        <taxon>Aedes</taxon>
        <taxon>Stegomyia</taxon>
    </lineage>
</organism>
<sequence length="278" mass="31393">MCIDSQHAAKAKECIVSIGELVLAGDGQSSAETDALILLERHSALFSPFLYVDYVQWQNILTTKWLRSSVEDHKVAIFALHSSHREIARQLLAREDLDESTSTGSTEAREARVTVLNYFMKYFKNVLMATGSKPYEIRVAIRGFGSMVEACSCLMSEEYMNELLLLVMQRTEFVYLVEEKSNELLEHLPDFVQALSDIMSHVRELTGVQIMALQNIIIGLVKDFHYLSSSYHELIVSSLMKTFDNLGKLGGGVLDSLLEKIVLRGIIWSCSHMPHKRS</sequence>
<evidence type="ECO:0000313" key="2">
    <source>
        <dbReference type="EnsemblMetazoa" id="AALFPA23_024087.P35916"/>
    </source>
</evidence>
<dbReference type="Pfam" id="PF20500">
    <property type="entry name" value="DNA-PKcs_N"/>
    <property type="match status" value="1"/>
</dbReference>
<dbReference type="InterPro" id="IPR046804">
    <property type="entry name" value="DNA-PKcs_N"/>
</dbReference>
<dbReference type="Proteomes" id="UP000069940">
    <property type="component" value="Unassembled WGS sequence"/>
</dbReference>
<evidence type="ECO:0000313" key="3">
    <source>
        <dbReference type="Proteomes" id="UP000069940"/>
    </source>
</evidence>
<dbReference type="GeneID" id="109622916"/>
<feature type="domain" description="DNA-PKcs N-terminal" evidence="1">
    <location>
        <begin position="35"/>
        <end position="272"/>
    </location>
</feature>
<proteinExistence type="predicted"/>